<dbReference type="AlphaFoldDB" id="A0A060SJQ2"/>
<dbReference type="OrthoDB" id="2753421at2759"/>
<protein>
    <submittedName>
        <fullName evidence="2">Uncharacterized protein</fullName>
    </submittedName>
</protein>
<evidence type="ECO:0000313" key="2">
    <source>
        <dbReference type="EMBL" id="CDO74396.1"/>
    </source>
</evidence>
<feature type="compositionally biased region" description="Acidic residues" evidence="1">
    <location>
        <begin position="152"/>
        <end position="165"/>
    </location>
</feature>
<dbReference type="STRING" id="5643.A0A060SJQ2"/>
<gene>
    <name evidence="2" type="ORF">BN946_scf184392.g7</name>
</gene>
<dbReference type="Proteomes" id="UP000029665">
    <property type="component" value="Unassembled WGS sequence"/>
</dbReference>
<keyword evidence="3" id="KW-1185">Reference proteome</keyword>
<comment type="caution">
    <text evidence="2">The sequence shown here is derived from an EMBL/GenBank/DDBJ whole genome shotgun (WGS) entry which is preliminary data.</text>
</comment>
<evidence type="ECO:0000313" key="3">
    <source>
        <dbReference type="Proteomes" id="UP000029665"/>
    </source>
</evidence>
<name>A0A060SJQ2_PYCCI</name>
<dbReference type="HOGENOM" id="CLU_1611627_0_0_1"/>
<reference evidence="2" key="1">
    <citation type="submission" date="2014-01" db="EMBL/GenBank/DDBJ databases">
        <title>The genome of the white-rot fungus Pycnoporus cinnabarinus: a basidiomycete model with a versatile arsenal for lignocellulosic biomass breakdown.</title>
        <authorList>
            <person name="Levasseur A."/>
            <person name="Lomascolo A."/>
            <person name="Ruiz-Duenas F.J."/>
            <person name="Uzan E."/>
            <person name="Piumi F."/>
            <person name="Kues U."/>
            <person name="Ram A.F.J."/>
            <person name="Murat C."/>
            <person name="Haon M."/>
            <person name="Benoit I."/>
            <person name="Arfi Y."/>
            <person name="Chevret D."/>
            <person name="Drula E."/>
            <person name="Kwon M.J."/>
            <person name="Gouret P."/>
            <person name="Lesage-Meessen L."/>
            <person name="Lombard V."/>
            <person name="Mariette J."/>
            <person name="Noirot C."/>
            <person name="Park J."/>
            <person name="Patyshakuliyeva A."/>
            <person name="Wieneger R.A.B."/>
            <person name="Wosten H.A.B."/>
            <person name="Martin F."/>
            <person name="Coutinho P.M."/>
            <person name="de Vries R."/>
            <person name="Martinez A.T."/>
            <person name="Klopp C."/>
            <person name="Pontarotti P."/>
            <person name="Henrissat B."/>
            <person name="Record E."/>
        </authorList>
    </citation>
    <scope>NUCLEOTIDE SEQUENCE [LARGE SCALE GENOMIC DNA]</scope>
    <source>
        <strain evidence="2">BRFM137</strain>
    </source>
</reference>
<accession>A0A060SJQ2</accession>
<evidence type="ECO:0000256" key="1">
    <source>
        <dbReference type="SAM" id="MobiDB-lite"/>
    </source>
</evidence>
<proteinExistence type="predicted"/>
<dbReference type="EMBL" id="CCBP010000167">
    <property type="protein sequence ID" value="CDO74396.1"/>
    <property type="molecule type" value="Genomic_DNA"/>
</dbReference>
<feature type="region of interest" description="Disordered" evidence="1">
    <location>
        <begin position="145"/>
        <end position="165"/>
    </location>
</feature>
<sequence length="165" mass="18266">MRYRLVATAEHLPTHLRERRISKGFYEDYANLVRAIGNVLRRPGAAGIPTATSVQDVVGGGASHFFAQGGRVEHAMDYVLRCAIYESPSGDGTWDELQEDSAGGGNTDSVGYAELPKCLEFIRVAERLSLQNLDRYRSRTAYAGGDDMWGGDLDDEEDEELDEDF</sequence>
<organism evidence="2 3">
    <name type="scientific">Pycnoporus cinnabarinus</name>
    <name type="common">Cinnabar-red polypore</name>
    <name type="synonym">Trametes cinnabarina</name>
    <dbReference type="NCBI Taxonomy" id="5643"/>
    <lineage>
        <taxon>Eukaryota</taxon>
        <taxon>Fungi</taxon>
        <taxon>Dikarya</taxon>
        <taxon>Basidiomycota</taxon>
        <taxon>Agaricomycotina</taxon>
        <taxon>Agaricomycetes</taxon>
        <taxon>Polyporales</taxon>
        <taxon>Polyporaceae</taxon>
        <taxon>Trametes</taxon>
    </lineage>
</organism>